<dbReference type="AlphaFoldDB" id="A0A4X2LBW1"/>
<feature type="compositionally biased region" description="Basic residues" evidence="3">
    <location>
        <begin position="293"/>
        <end position="305"/>
    </location>
</feature>
<sequence length="1155" mass="125696">MAALQVAGGPVCGAREPPPGPGSGFRRLSARLASLRPADSSSARTEIHLLFDQLISENYSEGGGGVTAEDVSALLVQACRLVHLNQEHLVSKVSQLIHHLLNRLQVIVDEQNLDFLLAYTISAFQQCSSWTHMEILQALSALVYYNGPKCQKYLPDLLGETGILVKLSDPSQSDPDLSRAAVHCMANICLSVPGQPYLDEPYRNVCFQTFLTILESSKVSGMDDITFCMLLQNALKGLQSLLNGGKMKLTQTEQLGSLLAVLKVSVGLKSLLPIDNQPPHTEQRTHKAEGPRSKRKKAKSKQKKGHREEELKEPNGELGAGAASALGKLTLHEGSALGCAYLSTLSGAPEGSSPAARDRASSYLSSPPWKRISSSESDYSDAEGGLQNKMRSYQAKVRQGALACFLSTIKSIEKKVLYGYWSAFVPDTPGIGSPQSVSLMTISLKDPSPKTRACALQVLSAILDGSKQFLSVAEDTSDHRRAFTPFSVAIASSVCELHRCLLLALVAESSSQTLTQIIKCLANLVSNAPYNRLKPNLLTKVWNQIKPYIRHKDVNVRVSSLTLLGAIVSAQAPLPEVQLLLQQPCSSGLSSSSGSTMLWLSPSDWRRDASYAETLEESTDSLAGSSGEPCWLIRLCISTVVLPREDPCSDSDTSCTIGNIYEPSPVRLEALQVLALLVKGYFVMAQGYLMELGEVACRCMEETDPSIQLHGAKLLEELGTGLIQQYKADSTVAPNQRVPVSLVVMFWAMMLNGPLPRALQNSQHPTLQASSCDALSSILPEAFSSLPNDRQILCITLLLGLNHSKNPLVKAAAVRALGVYVLFSCLRQDVMFVADTANAILMSLHDKSPNVRAKAAWSLGNLTDTLIVNMEMLGQSFQEEFSSLLLLKMLRSATEASKDKDKVKSNAVRALGNLLHFLQPYHVIKPRFTETIEESIQALISTVLSEATMKVRWNACYALGNVFKNSALPLGTAPWTAQAYGALTSVVKFCKNFKVRIKSATALSIPDKREQYGSVEQYAQIWNALVTALQKSEDTTDFLEFKYCASLRAQICQALIHLLNLASGSDLRCIQETVEQSGDMVRLYILQYLKSGVEGDDTGSPQSPQERDKMLSEALGHIKGVQEPSGDTAKKVIVAYLEGILTMYTSETESCVSLL</sequence>
<feature type="compositionally biased region" description="Basic and acidic residues" evidence="3">
    <location>
        <begin position="281"/>
        <end position="292"/>
    </location>
</feature>
<proteinExistence type="predicted"/>
<reference evidence="7" key="1">
    <citation type="submission" date="2018-12" db="EMBL/GenBank/DDBJ databases">
        <authorList>
            <person name="Yazar S."/>
        </authorList>
    </citation>
    <scope>NUCLEOTIDE SEQUENCE [LARGE SCALE GENOMIC DNA]</scope>
</reference>
<dbReference type="PANTHER" id="PTHR13366">
    <property type="entry name" value="MALARIA ANTIGEN-RELATED"/>
    <property type="match status" value="1"/>
</dbReference>
<dbReference type="Pfam" id="PF02985">
    <property type="entry name" value="HEAT"/>
    <property type="match status" value="1"/>
</dbReference>
<dbReference type="Pfam" id="PF13251">
    <property type="entry name" value="DUF4042"/>
    <property type="match status" value="1"/>
</dbReference>
<feature type="domain" description="DUF4042" evidence="4">
    <location>
        <begin position="396"/>
        <end position="577"/>
    </location>
</feature>
<dbReference type="GeneTree" id="ENSGT00390000016675"/>
<feature type="compositionally biased region" description="Basic and acidic residues" evidence="3">
    <location>
        <begin position="306"/>
        <end position="315"/>
    </location>
</feature>
<keyword evidence="7" id="KW-1185">Reference proteome</keyword>
<evidence type="ECO:0000313" key="7">
    <source>
        <dbReference type="Proteomes" id="UP000314987"/>
    </source>
</evidence>
<evidence type="ECO:0000256" key="3">
    <source>
        <dbReference type="SAM" id="MobiDB-lite"/>
    </source>
</evidence>
<accession>A0A4X2LBW1</accession>
<dbReference type="SUPFAM" id="SSF48371">
    <property type="entry name" value="ARM repeat"/>
    <property type="match status" value="2"/>
</dbReference>
<feature type="region of interest" description="Disordered" evidence="3">
    <location>
        <begin position="1"/>
        <end position="25"/>
    </location>
</feature>
<dbReference type="InterPro" id="IPR000357">
    <property type="entry name" value="HEAT"/>
</dbReference>
<dbReference type="PANTHER" id="PTHR13366:SF0">
    <property type="entry name" value="HEAT REPEAT-CONTAINING PROTEIN 6"/>
    <property type="match status" value="1"/>
</dbReference>
<organism evidence="6 7">
    <name type="scientific">Vombatus ursinus</name>
    <name type="common">Common wombat</name>
    <dbReference type="NCBI Taxonomy" id="29139"/>
    <lineage>
        <taxon>Eukaryota</taxon>
        <taxon>Metazoa</taxon>
        <taxon>Chordata</taxon>
        <taxon>Craniata</taxon>
        <taxon>Vertebrata</taxon>
        <taxon>Euteleostomi</taxon>
        <taxon>Mammalia</taxon>
        <taxon>Metatheria</taxon>
        <taxon>Diprotodontia</taxon>
        <taxon>Vombatidae</taxon>
        <taxon>Vombatus</taxon>
    </lineage>
</organism>
<reference evidence="6" key="2">
    <citation type="submission" date="2025-05" db="UniProtKB">
        <authorList>
            <consortium name="Ensembl"/>
        </authorList>
    </citation>
    <scope>IDENTIFICATION</scope>
</reference>
<evidence type="ECO:0000313" key="6">
    <source>
        <dbReference type="Ensembl" id="ENSVURP00010022379.1"/>
    </source>
</evidence>
<dbReference type="InterPro" id="IPR025283">
    <property type="entry name" value="DUF4042"/>
</dbReference>
<dbReference type="InterPro" id="IPR016024">
    <property type="entry name" value="ARM-type_fold"/>
</dbReference>
<dbReference type="Ensembl" id="ENSVURT00010025459.1">
    <property type="protein sequence ID" value="ENSVURP00010022379.1"/>
    <property type="gene ID" value="ENSVURG00010016074.1"/>
</dbReference>
<feature type="region of interest" description="Disordered" evidence="3">
    <location>
        <begin position="272"/>
        <end position="319"/>
    </location>
</feature>
<dbReference type="Gene3D" id="1.25.10.10">
    <property type="entry name" value="Leucine-rich Repeat Variant"/>
    <property type="match status" value="3"/>
</dbReference>
<dbReference type="InterPro" id="IPR011989">
    <property type="entry name" value="ARM-like"/>
</dbReference>
<feature type="region of interest" description="Disordered" evidence="3">
    <location>
        <begin position="348"/>
        <end position="384"/>
    </location>
</feature>
<keyword evidence="2" id="KW-0677">Repeat</keyword>
<evidence type="ECO:0000259" key="4">
    <source>
        <dbReference type="Pfam" id="PF13251"/>
    </source>
</evidence>
<evidence type="ECO:0000256" key="2">
    <source>
        <dbReference type="ARBA" id="ARBA00022737"/>
    </source>
</evidence>
<evidence type="ECO:0000313" key="5">
    <source>
        <dbReference type="Ensembl" id="ENSVURP00010018201.1"/>
    </source>
</evidence>
<dbReference type="Proteomes" id="UP000314987">
    <property type="component" value="Unassembled WGS sequence"/>
</dbReference>
<protein>
    <recommendedName>
        <fullName evidence="1">HEAT repeat-containing protein 6</fullName>
    </recommendedName>
</protein>
<name>A0A4X2LBW1_VOMUR</name>
<gene>
    <name evidence="6" type="primary">LOC114043368</name>
    <name evidence="5" type="synonym">LOC114042942</name>
</gene>
<dbReference type="InterPro" id="IPR052107">
    <property type="entry name" value="HEAT6"/>
</dbReference>
<dbReference type="Ensembl" id="ENSVURT00010020682.1">
    <property type="protein sequence ID" value="ENSVURP00010018201.1"/>
    <property type="gene ID" value="ENSVURG00010012788.1"/>
</dbReference>
<evidence type="ECO:0000256" key="1">
    <source>
        <dbReference type="ARBA" id="ARBA00015263"/>
    </source>
</evidence>